<proteinExistence type="predicted"/>
<gene>
    <name evidence="1" type="ORF">MFMK1_002531</name>
</gene>
<accession>A0AAU0UTU7</accession>
<keyword evidence="2" id="KW-1185">Reference proteome</keyword>
<evidence type="ECO:0000313" key="1">
    <source>
        <dbReference type="EMBL" id="WRO22693.1"/>
    </source>
</evidence>
<dbReference type="Proteomes" id="UP001329915">
    <property type="component" value="Chromosome"/>
</dbReference>
<evidence type="ECO:0000313" key="2">
    <source>
        <dbReference type="Proteomes" id="UP001329915"/>
    </source>
</evidence>
<dbReference type="EMBL" id="CP121694">
    <property type="protein sequence ID" value="WRO22693.1"/>
    <property type="molecule type" value="Genomic_DNA"/>
</dbReference>
<dbReference type="RefSeq" id="WP_366922098.1">
    <property type="nucleotide sequence ID" value="NZ_CP121694.1"/>
</dbReference>
<dbReference type="KEGG" id="dbc:MFMK1_002531"/>
<dbReference type="AlphaFoldDB" id="A0AAU0UTU7"/>
<name>A0AAU0UTU7_9FIRM</name>
<organism evidence="1 2">
    <name type="scientific">Metallumcola ferriviriculae</name>
    <dbReference type="NCBI Taxonomy" id="3039180"/>
    <lineage>
        <taxon>Bacteria</taxon>
        <taxon>Bacillati</taxon>
        <taxon>Bacillota</taxon>
        <taxon>Clostridia</taxon>
        <taxon>Neomoorellales</taxon>
        <taxon>Desulfitibacteraceae</taxon>
        <taxon>Metallumcola</taxon>
    </lineage>
</organism>
<protein>
    <submittedName>
        <fullName evidence="1">DUF2220 family protein</fullName>
    </submittedName>
</protein>
<sequence length="341" mass="40733">MKERLFSLKHKRITVDGMMQLAGPMEYEDFAALVYQYVEENILAPVKSAGKNGRRPSLYNKYWIVKPESDYSTALEEIKLLHPWFDHSKYAKHPEMYVRYKREIDLISNFLWENADRLKEPMSMNERSFQIWGMEKLLKDKSIIKSIFNYNDWHLSLLNFYETPEPFFEYIFSNENEMNILIVENKDTWFSLRKIMRENKLNQLFRNYQVLLYGEGKKITSRNRLKEYDNLLTGSINRYYYFGDLDYEGIEIYQTVLENNKELDINLCAALYSWMLVEAKEYSLPRTKLGQKKVDINAFVKSFTVQESEEIKAILDNGLYIPQEILNYPLLKGKMMEGLKR</sequence>
<reference evidence="1 2" key="1">
    <citation type="submission" date="2023-04" db="EMBL/GenBank/DDBJ databases">
        <authorList>
            <person name="Hsu D."/>
        </authorList>
    </citation>
    <scope>NUCLEOTIDE SEQUENCE [LARGE SCALE GENOMIC DNA]</scope>
    <source>
        <strain evidence="1 2">MK1</strain>
    </source>
</reference>